<dbReference type="SUPFAM" id="SSF74942">
    <property type="entry name" value="YhbC-like, C-terminal domain"/>
    <property type="match status" value="1"/>
</dbReference>
<gene>
    <name evidence="3 7" type="primary">rimP</name>
    <name evidence="7" type="ORF">R6G74_00500</name>
    <name evidence="8" type="ORF">R6P33_01160</name>
</gene>
<name>A0AAW9HDD2_9ACTO</name>
<protein>
    <recommendedName>
        <fullName evidence="3">Ribosome maturation factor RimP</fullName>
    </recommendedName>
</protein>
<dbReference type="Proteomes" id="UP001288320">
    <property type="component" value="Unassembled WGS sequence"/>
</dbReference>
<keyword evidence="9" id="KW-1185">Reference proteome</keyword>
<dbReference type="PANTHER" id="PTHR33867:SF1">
    <property type="entry name" value="RIBOSOME MATURATION FACTOR RIMP"/>
    <property type="match status" value="1"/>
</dbReference>
<evidence type="ECO:0000256" key="3">
    <source>
        <dbReference type="HAMAP-Rule" id="MF_01077"/>
    </source>
</evidence>
<dbReference type="InterPro" id="IPR036847">
    <property type="entry name" value="RimP_C_sf"/>
</dbReference>
<feature type="domain" description="Ribosome maturation factor RimP C-terminal" evidence="6">
    <location>
        <begin position="113"/>
        <end position="176"/>
    </location>
</feature>
<comment type="similarity">
    <text evidence="3">Belongs to the RimP family.</text>
</comment>
<proteinExistence type="inferred from homology"/>
<dbReference type="HAMAP" id="MF_01077">
    <property type="entry name" value="RimP"/>
    <property type="match status" value="1"/>
</dbReference>
<evidence type="ECO:0000259" key="5">
    <source>
        <dbReference type="Pfam" id="PF02576"/>
    </source>
</evidence>
<dbReference type="CDD" id="cd01734">
    <property type="entry name" value="YlxS_C"/>
    <property type="match status" value="1"/>
</dbReference>
<evidence type="ECO:0000313" key="8">
    <source>
        <dbReference type="EMBL" id="MDY5145631.1"/>
    </source>
</evidence>
<dbReference type="Gene3D" id="3.30.300.70">
    <property type="entry name" value="RimP-like superfamily, N-terminal"/>
    <property type="match status" value="1"/>
</dbReference>
<comment type="subcellular location">
    <subcellularLocation>
        <location evidence="3">Cytoplasm</location>
    </subcellularLocation>
</comment>
<evidence type="ECO:0000256" key="2">
    <source>
        <dbReference type="ARBA" id="ARBA00022517"/>
    </source>
</evidence>
<dbReference type="Pfam" id="PF02576">
    <property type="entry name" value="RimP_N"/>
    <property type="match status" value="1"/>
</dbReference>
<evidence type="ECO:0000313" key="7">
    <source>
        <dbReference type="EMBL" id="MDY5139799.1"/>
    </source>
</evidence>
<comment type="function">
    <text evidence="3">Required for maturation of 30S ribosomal subunits.</text>
</comment>
<reference evidence="7 9" key="1">
    <citation type="submission" date="2023-10" db="EMBL/GenBank/DDBJ databases">
        <title>Whole Genome based description of the genera Actinobaculum and Actinotignum reveals a complex phylogenetic relationship within the species included in the genus Actinotignum.</title>
        <authorList>
            <person name="Jensen C.S."/>
            <person name="Dargis R."/>
            <person name="Kemp M."/>
            <person name="Christensen J.J."/>
        </authorList>
    </citation>
    <scope>NUCLEOTIDE SEQUENCE</scope>
    <source>
        <strain evidence="8 9">SLA_B089</strain>
        <strain evidence="7">SLA_B245</strain>
    </source>
</reference>
<dbReference type="GO" id="GO:0000028">
    <property type="term" value="P:ribosomal small subunit assembly"/>
    <property type="evidence" value="ECO:0007669"/>
    <property type="project" value="TreeGrafter"/>
</dbReference>
<organism evidence="7 10">
    <name type="scientific">Actinotignum timonense</name>
    <dbReference type="NCBI Taxonomy" id="1870995"/>
    <lineage>
        <taxon>Bacteria</taxon>
        <taxon>Bacillati</taxon>
        <taxon>Actinomycetota</taxon>
        <taxon>Actinomycetes</taxon>
        <taxon>Actinomycetales</taxon>
        <taxon>Actinomycetaceae</taxon>
        <taxon>Actinotignum</taxon>
    </lineage>
</organism>
<dbReference type="PANTHER" id="PTHR33867">
    <property type="entry name" value="RIBOSOME MATURATION FACTOR RIMP"/>
    <property type="match status" value="1"/>
</dbReference>
<comment type="caution">
    <text evidence="7">The sequence shown here is derived from an EMBL/GenBank/DDBJ whole genome shotgun (WGS) entry which is preliminary data.</text>
</comment>
<keyword evidence="2 3" id="KW-0690">Ribosome biogenesis</keyword>
<sequence length="183" mass="19683">MSHSKSSRPPARRDRRSTGPRKSSQAQRTGEIIAAIEPLVSQCGLYLEGVTVGRAGGRAVVQVTVDLPSGPGGVGSDQLTDVSRLISARLDDVDLVQGAYNLEVSTPGATRPLVEPRHFSRAVGRLLRLTPSGEDEIVTRLRAVEGDTLVLASDNGGAERRLPIGRVERARVDIEFHRDGEEE</sequence>
<dbReference type="GeneID" id="92813927"/>
<dbReference type="InterPro" id="IPR035956">
    <property type="entry name" value="RimP_N_sf"/>
</dbReference>
<feature type="domain" description="Ribosome maturation factor RimP N-terminal" evidence="5">
    <location>
        <begin position="36"/>
        <end position="109"/>
    </location>
</feature>
<dbReference type="GO" id="GO:0005829">
    <property type="term" value="C:cytosol"/>
    <property type="evidence" value="ECO:0007669"/>
    <property type="project" value="TreeGrafter"/>
</dbReference>
<dbReference type="EMBL" id="JAWNFY010000002">
    <property type="protein sequence ID" value="MDY5145631.1"/>
    <property type="molecule type" value="Genomic_DNA"/>
</dbReference>
<dbReference type="InterPro" id="IPR028989">
    <property type="entry name" value="RimP_N"/>
</dbReference>
<feature type="region of interest" description="Disordered" evidence="4">
    <location>
        <begin position="1"/>
        <end position="30"/>
    </location>
</feature>
<evidence type="ECO:0000313" key="9">
    <source>
        <dbReference type="Proteomes" id="UP001284901"/>
    </source>
</evidence>
<dbReference type="Proteomes" id="UP001284901">
    <property type="component" value="Unassembled WGS sequence"/>
</dbReference>
<dbReference type="GO" id="GO:0006412">
    <property type="term" value="P:translation"/>
    <property type="evidence" value="ECO:0007669"/>
    <property type="project" value="TreeGrafter"/>
</dbReference>
<evidence type="ECO:0000259" key="6">
    <source>
        <dbReference type="Pfam" id="PF17384"/>
    </source>
</evidence>
<evidence type="ECO:0000256" key="1">
    <source>
        <dbReference type="ARBA" id="ARBA00022490"/>
    </source>
</evidence>
<keyword evidence="1 3" id="KW-0963">Cytoplasm</keyword>
<dbReference type="AlphaFoldDB" id="A0AAW9HDD2"/>
<dbReference type="RefSeq" id="WP_087070982.1">
    <property type="nucleotide sequence ID" value="NZ_CAUPFC010000001.1"/>
</dbReference>
<evidence type="ECO:0000256" key="4">
    <source>
        <dbReference type="SAM" id="MobiDB-lite"/>
    </source>
</evidence>
<dbReference type="InterPro" id="IPR003728">
    <property type="entry name" value="Ribosome_maturation_RimP"/>
</dbReference>
<dbReference type="Pfam" id="PF17384">
    <property type="entry name" value="DUF150_C"/>
    <property type="match status" value="1"/>
</dbReference>
<dbReference type="EMBL" id="JAWNFV010000001">
    <property type="protein sequence ID" value="MDY5139799.1"/>
    <property type="molecule type" value="Genomic_DNA"/>
</dbReference>
<accession>A0AAW9HDD2</accession>
<dbReference type="SUPFAM" id="SSF75420">
    <property type="entry name" value="YhbC-like, N-terminal domain"/>
    <property type="match status" value="1"/>
</dbReference>
<evidence type="ECO:0000313" key="10">
    <source>
        <dbReference type="Proteomes" id="UP001288320"/>
    </source>
</evidence>
<dbReference type="InterPro" id="IPR028998">
    <property type="entry name" value="RimP_C"/>
</dbReference>